<keyword evidence="2" id="KW-1185">Reference proteome</keyword>
<dbReference type="RefSeq" id="WP_379935711.1">
    <property type="nucleotide sequence ID" value="NZ_JBHTHY010000014.1"/>
</dbReference>
<dbReference type="InterPro" id="IPR047765">
    <property type="entry name" value="GHMP_GYDIA-like"/>
</dbReference>
<dbReference type="Gene3D" id="3.30.70.890">
    <property type="entry name" value="GHMP kinase, C-terminal domain"/>
    <property type="match status" value="1"/>
</dbReference>
<reference evidence="2" key="1">
    <citation type="journal article" date="2019" name="Int. J. Syst. Evol. Microbiol.">
        <title>The Global Catalogue of Microorganisms (GCM) 10K type strain sequencing project: providing services to taxonomists for standard genome sequencing and annotation.</title>
        <authorList>
            <consortium name="The Broad Institute Genomics Platform"/>
            <consortium name="The Broad Institute Genome Sequencing Center for Infectious Disease"/>
            <person name="Wu L."/>
            <person name="Ma J."/>
        </authorList>
    </citation>
    <scope>NUCLEOTIDE SEQUENCE [LARGE SCALE GENOMIC DNA]</scope>
    <source>
        <strain evidence="2">CCUG 61948</strain>
    </source>
</reference>
<comment type="caution">
    <text evidence="1">The sequence shown here is derived from an EMBL/GenBank/DDBJ whole genome shotgun (WGS) entry which is preliminary data.</text>
</comment>
<gene>
    <name evidence="1" type="ORF">ACFQZJ_15130</name>
</gene>
<dbReference type="Proteomes" id="UP001597012">
    <property type="component" value="Unassembled WGS sequence"/>
</dbReference>
<sequence>MTDYFYSNGKLLLSGEYAILDGAEGWAIPTKFGQGLKITPSSSGILTWKSLDVDKNTWFKASYTLADFKQLSASDEAISKTLIGLLQEARALQPAFLSESAGCAVETELSFPRNWGLGTSSTLINNIAQWAKIDAYSLLKKTFGGSGYDLACAQHDHPILFKIEEGQAVVRKANPTLSFVDQLYFVYLNQKRNSREAIAAYRKRSINKLELTTKITEITSALIRAGSLSEFERLLNLHEHILSTALDVRTIKEQLFSDYEGSIKSLGGWGGDFLLVTARKNTFDYFKAKGYSTIISYSDMILKN</sequence>
<dbReference type="SUPFAM" id="SSF54211">
    <property type="entry name" value="Ribosomal protein S5 domain 2-like"/>
    <property type="match status" value="1"/>
</dbReference>
<accession>A0ABW3B6E5</accession>
<proteinExistence type="predicted"/>
<dbReference type="InterPro" id="IPR020568">
    <property type="entry name" value="Ribosomal_Su5_D2-typ_SF"/>
</dbReference>
<dbReference type="InterPro" id="IPR036554">
    <property type="entry name" value="GHMP_kinase_C_sf"/>
</dbReference>
<protein>
    <submittedName>
        <fullName evidence="1">GYDIA family GHMP kinase</fullName>
    </submittedName>
</protein>
<keyword evidence="1" id="KW-0418">Kinase</keyword>
<dbReference type="Gene3D" id="3.30.230.10">
    <property type="match status" value="1"/>
</dbReference>
<dbReference type="GO" id="GO:0016301">
    <property type="term" value="F:kinase activity"/>
    <property type="evidence" value="ECO:0007669"/>
    <property type="project" value="UniProtKB-KW"/>
</dbReference>
<keyword evidence="1" id="KW-0808">Transferase</keyword>
<name>A0ABW3B6E5_9FLAO</name>
<organism evidence="1 2">
    <name type="scientific">Maribacter chungangensis</name>
    <dbReference type="NCBI Taxonomy" id="1069117"/>
    <lineage>
        <taxon>Bacteria</taxon>
        <taxon>Pseudomonadati</taxon>
        <taxon>Bacteroidota</taxon>
        <taxon>Flavobacteriia</taxon>
        <taxon>Flavobacteriales</taxon>
        <taxon>Flavobacteriaceae</taxon>
        <taxon>Maribacter</taxon>
    </lineage>
</organism>
<evidence type="ECO:0000313" key="2">
    <source>
        <dbReference type="Proteomes" id="UP001597012"/>
    </source>
</evidence>
<dbReference type="EMBL" id="JBHTHY010000014">
    <property type="protein sequence ID" value="MFD0798803.1"/>
    <property type="molecule type" value="Genomic_DNA"/>
</dbReference>
<dbReference type="InterPro" id="IPR014721">
    <property type="entry name" value="Ribsml_uS5_D2-typ_fold_subgr"/>
</dbReference>
<evidence type="ECO:0000313" key="1">
    <source>
        <dbReference type="EMBL" id="MFD0798803.1"/>
    </source>
</evidence>
<dbReference type="NCBIfam" id="NF040656">
    <property type="entry name" value="GHMP_GYDIA"/>
    <property type="match status" value="1"/>
</dbReference>